<evidence type="ECO:0000313" key="2">
    <source>
        <dbReference type="EMBL" id="EGQ20099.1"/>
    </source>
</evidence>
<dbReference type="AlphaFoldDB" id="F9DXW1"/>
<evidence type="ECO:0000256" key="1">
    <source>
        <dbReference type="SAM" id="Coils"/>
    </source>
</evidence>
<feature type="coiled-coil region" evidence="1">
    <location>
        <begin position="29"/>
        <end position="56"/>
    </location>
</feature>
<protein>
    <submittedName>
        <fullName evidence="2">Uncharacterized protein</fullName>
    </submittedName>
</protein>
<dbReference type="Proteomes" id="UP000005316">
    <property type="component" value="Unassembled WGS sequence"/>
</dbReference>
<name>F9DXW1_9BACL</name>
<comment type="caution">
    <text evidence="2">The sequence shown here is derived from an EMBL/GenBank/DDBJ whole genome shotgun (WGS) entry which is preliminary data.</text>
</comment>
<sequence length="64" mass="7790">MTEFYQTIMGRKFYERDVVDCVQYVKKIAQELERSNELKEQELQLKMRELSIKEQELFILSAKN</sequence>
<accession>F9DXW1</accession>
<gene>
    <name evidence="2" type="ORF">HMPREF9372_3642</name>
</gene>
<keyword evidence="1" id="KW-0175">Coiled coil</keyword>
<proteinExistence type="predicted"/>
<reference evidence="2 3" key="1">
    <citation type="submission" date="2011-04" db="EMBL/GenBank/DDBJ databases">
        <authorList>
            <person name="Muzny D."/>
            <person name="Qin X."/>
            <person name="Deng J."/>
            <person name="Jiang H."/>
            <person name="Liu Y."/>
            <person name="Qu J."/>
            <person name="Song X.-Z."/>
            <person name="Zhang L."/>
            <person name="Thornton R."/>
            <person name="Coyle M."/>
            <person name="Francisco L."/>
            <person name="Jackson L."/>
            <person name="Javaid M."/>
            <person name="Korchina V."/>
            <person name="Kovar C."/>
            <person name="Mata R."/>
            <person name="Mathew T."/>
            <person name="Ngo R."/>
            <person name="Nguyen L."/>
            <person name="Nguyen N."/>
            <person name="Okwuonu G."/>
            <person name="Ongeri F."/>
            <person name="Pham C."/>
            <person name="Simmons D."/>
            <person name="Wilczek-Boney K."/>
            <person name="Hale W."/>
            <person name="Jakkamsetti A."/>
            <person name="Pham P."/>
            <person name="Ruth R."/>
            <person name="San Lucas F."/>
            <person name="Warren J."/>
            <person name="Zhang J."/>
            <person name="Zhao Z."/>
            <person name="Zhou C."/>
            <person name="Zhu D."/>
            <person name="Lee S."/>
            <person name="Bess C."/>
            <person name="Blankenburg K."/>
            <person name="Forbes L."/>
            <person name="Fu Q."/>
            <person name="Gubbala S."/>
            <person name="Hirani K."/>
            <person name="Jayaseelan J.C."/>
            <person name="Lara F."/>
            <person name="Munidasa M."/>
            <person name="Palculict T."/>
            <person name="Patil S."/>
            <person name="Pu L.-L."/>
            <person name="Saada N."/>
            <person name="Tang L."/>
            <person name="Weissenberger G."/>
            <person name="Zhu Y."/>
            <person name="Hemphill L."/>
            <person name="Shang Y."/>
            <person name="Youmans B."/>
            <person name="Ayvaz T."/>
            <person name="Ross M."/>
            <person name="Santibanez J."/>
            <person name="Aqrawi P."/>
            <person name="Gross S."/>
            <person name="Joshi V."/>
            <person name="Fowler G."/>
            <person name="Nazareth L."/>
            <person name="Reid J."/>
            <person name="Worley K."/>
            <person name="Petrosino J."/>
            <person name="Highlander S."/>
            <person name="Gibbs R."/>
        </authorList>
    </citation>
    <scope>NUCLEOTIDE SEQUENCE [LARGE SCALE GENOMIC DNA]</scope>
    <source>
        <strain evidence="2 3">2681</strain>
    </source>
</reference>
<dbReference type="RefSeq" id="WP_009498333.1">
    <property type="nucleotide sequence ID" value="NZ_GL982998.1"/>
</dbReference>
<evidence type="ECO:0000313" key="3">
    <source>
        <dbReference type="Proteomes" id="UP000005316"/>
    </source>
</evidence>
<dbReference type="EMBL" id="AFPZ01000115">
    <property type="protein sequence ID" value="EGQ20099.1"/>
    <property type="molecule type" value="Genomic_DNA"/>
</dbReference>
<organism evidence="2 3">
    <name type="scientific">Sporosarcina newyorkensis 2681</name>
    <dbReference type="NCBI Taxonomy" id="1027292"/>
    <lineage>
        <taxon>Bacteria</taxon>
        <taxon>Bacillati</taxon>
        <taxon>Bacillota</taxon>
        <taxon>Bacilli</taxon>
        <taxon>Bacillales</taxon>
        <taxon>Caryophanaceae</taxon>
        <taxon>Sporosarcina</taxon>
    </lineage>
</organism>
<dbReference type="HOGENOM" id="CLU_2898850_0_0_9"/>
<dbReference type="OrthoDB" id="2930597at2"/>